<proteinExistence type="predicted"/>
<reference evidence="1 2" key="1">
    <citation type="submission" date="2014-02" db="EMBL/GenBank/DDBJ databases">
        <authorList>
            <person name="Sears C."/>
            <person name="Carroll K."/>
            <person name="Sack B.R."/>
            <person name="Qadri F."/>
            <person name="Myers L.L."/>
            <person name="Chung G.-T."/>
            <person name="Escheverria P."/>
            <person name="Fraser C.M."/>
            <person name="Sadzewicz L."/>
            <person name="Shefchek K.A."/>
            <person name="Tallon L."/>
            <person name="Das S.P."/>
            <person name="Daugherty S."/>
            <person name="Mongodin E.F."/>
        </authorList>
    </citation>
    <scope>NUCLEOTIDE SEQUENCE [LARGE SCALE GENOMIC DNA]</scope>
    <source>
        <strain evidence="2">3988T(B)14</strain>
    </source>
</reference>
<gene>
    <name evidence="1" type="ORF">M124_3053</name>
</gene>
<sequence>MIESLQIATKTLLLLVKKRNNSLFSGFGWGRDRAARQI</sequence>
<comment type="caution">
    <text evidence="1">The sequence shown here is derived from an EMBL/GenBank/DDBJ whole genome shotgun (WGS) entry which is preliminary data.</text>
</comment>
<name>A0A015SLZ1_BACFG</name>
<dbReference type="EMBL" id="JGCY01000371">
    <property type="protein sequence ID" value="EXY73224.1"/>
    <property type="molecule type" value="Genomic_DNA"/>
</dbReference>
<dbReference type="AlphaFoldDB" id="A0A015SLZ1"/>
<evidence type="ECO:0000313" key="2">
    <source>
        <dbReference type="Proteomes" id="UP000020529"/>
    </source>
</evidence>
<accession>A0A015SLZ1</accession>
<dbReference type="Proteomes" id="UP000020529">
    <property type="component" value="Unassembled WGS sequence"/>
</dbReference>
<dbReference type="PATRIC" id="fig|1339315.3.peg.3725"/>
<organism evidence="1 2">
    <name type="scientific">Bacteroides fragilis str. 3988T(B)14</name>
    <dbReference type="NCBI Taxonomy" id="1339315"/>
    <lineage>
        <taxon>Bacteria</taxon>
        <taxon>Pseudomonadati</taxon>
        <taxon>Bacteroidota</taxon>
        <taxon>Bacteroidia</taxon>
        <taxon>Bacteroidales</taxon>
        <taxon>Bacteroidaceae</taxon>
        <taxon>Bacteroides</taxon>
    </lineage>
</organism>
<protein>
    <submittedName>
        <fullName evidence="1">Uncharacterized protein</fullName>
    </submittedName>
</protein>
<evidence type="ECO:0000313" key="1">
    <source>
        <dbReference type="EMBL" id="EXY73224.1"/>
    </source>
</evidence>